<dbReference type="OrthoDB" id="73465at2759"/>
<dbReference type="RefSeq" id="XP_047761396.1">
    <property type="nucleotide sequence ID" value="XM_047903623.1"/>
</dbReference>
<evidence type="ECO:0000256" key="2">
    <source>
        <dbReference type="ARBA" id="ARBA00007049"/>
    </source>
</evidence>
<dbReference type="GO" id="GO:0012505">
    <property type="term" value="C:endomembrane system"/>
    <property type="evidence" value="ECO:0007669"/>
    <property type="project" value="UniProtKB-SubCell"/>
</dbReference>
<keyword evidence="8" id="KW-1185">Reference proteome</keyword>
<dbReference type="OMA" id="SRIGWLR"/>
<keyword evidence="3 6" id="KW-0812">Transmembrane</keyword>
<protein>
    <submittedName>
        <fullName evidence="7">Vacuolar iron transporter 1</fullName>
    </submittedName>
</protein>
<evidence type="ECO:0000256" key="3">
    <source>
        <dbReference type="ARBA" id="ARBA00022692"/>
    </source>
</evidence>
<evidence type="ECO:0000256" key="1">
    <source>
        <dbReference type="ARBA" id="ARBA00004127"/>
    </source>
</evidence>
<feature type="transmembrane region" description="Helical" evidence="6">
    <location>
        <begin position="63"/>
        <end position="82"/>
    </location>
</feature>
<evidence type="ECO:0000313" key="7">
    <source>
        <dbReference type="EMBL" id="UJO17030.1"/>
    </source>
</evidence>
<reference evidence="7" key="1">
    <citation type="submission" date="2021-12" db="EMBL/GenBank/DDBJ databases">
        <authorList>
            <person name="Zaccaron A."/>
            <person name="Stergiopoulos I."/>
        </authorList>
    </citation>
    <scope>NUCLEOTIDE SEQUENCE</scope>
    <source>
        <strain evidence="7">Race5_Kim</strain>
    </source>
</reference>
<name>A0A9Q8LGF4_PASFU</name>
<dbReference type="KEGG" id="ffu:CLAFUR5_04475"/>
<feature type="transmembrane region" description="Helical" evidence="6">
    <location>
        <begin position="255"/>
        <end position="277"/>
    </location>
</feature>
<feature type="transmembrane region" description="Helical" evidence="6">
    <location>
        <begin position="94"/>
        <end position="118"/>
    </location>
</feature>
<reference evidence="7" key="2">
    <citation type="journal article" date="2022" name="Microb. Genom.">
        <title>A chromosome-scale genome assembly of the tomato pathogen Cladosporium fulvum reveals a compartmentalized genome architecture and the presence of a dispensable chromosome.</title>
        <authorList>
            <person name="Zaccaron A.Z."/>
            <person name="Chen L.H."/>
            <person name="Samaras A."/>
            <person name="Stergiopoulos I."/>
        </authorList>
    </citation>
    <scope>NUCLEOTIDE SEQUENCE</scope>
    <source>
        <strain evidence="7">Race5_Kim</strain>
    </source>
</reference>
<feature type="transmembrane region" description="Helical" evidence="6">
    <location>
        <begin position="225"/>
        <end position="243"/>
    </location>
</feature>
<evidence type="ECO:0000256" key="4">
    <source>
        <dbReference type="ARBA" id="ARBA00022989"/>
    </source>
</evidence>
<proteinExistence type="inferred from homology"/>
<dbReference type="PANTHER" id="PTHR31851">
    <property type="entry name" value="FE(2+)/MN(2+) TRANSPORTER PCL1"/>
    <property type="match status" value="1"/>
</dbReference>
<dbReference type="AlphaFoldDB" id="A0A9Q8LGF4"/>
<dbReference type="Pfam" id="PF01988">
    <property type="entry name" value="VIT1"/>
    <property type="match status" value="1"/>
</dbReference>
<dbReference type="Proteomes" id="UP000756132">
    <property type="component" value="Chromosome 4"/>
</dbReference>
<dbReference type="InterPro" id="IPR008217">
    <property type="entry name" value="Ccc1_fam"/>
</dbReference>
<feature type="transmembrane region" description="Helical" evidence="6">
    <location>
        <begin position="198"/>
        <end position="219"/>
    </location>
</feature>
<evidence type="ECO:0000256" key="5">
    <source>
        <dbReference type="ARBA" id="ARBA00023136"/>
    </source>
</evidence>
<organism evidence="7 8">
    <name type="scientific">Passalora fulva</name>
    <name type="common">Tomato leaf mold</name>
    <name type="synonym">Cladosporium fulvum</name>
    <dbReference type="NCBI Taxonomy" id="5499"/>
    <lineage>
        <taxon>Eukaryota</taxon>
        <taxon>Fungi</taxon>
        <taxon>Dikarya</taxon>
        <taxon>Ascomycota</taxon>
        <taxon>Pezizomycotina</taxon>
        <taxon>Dothideomycetes</taxon>
        <taxon>Dothideomycetidae</taxon>
        <taxon>Mycosphaerellales</taxon>
        <taxon>Mycosphaerellaceae</taxon>
        <taxon>Fulvia</taxon>
    </lineage>
</organism>
<comment type="similarity">
    <text evidence="2">Belongs to the CCC1 family.</text>
</comment>
<keyword evidence="4 6" id="KW-1133">Transmembrane helix</keyword>
<dbReference type="GeneID" id="71984353"/>
<comment type="subcellular location">
    <subcellularLocation>
        <location evidence="1">Endomembrane system</location>
        <topology evidence="1">Multi-pass membrane protein</topology>
    </subcellularLocation>
</comment>
<dbReference type="GO" id="GO:0005384">
    <property type="term" value="F:manganese ion transmembrane transporter activity"/>
    <property type="evidence" value="ECO:0007669"/>
    <property type="project" value="InterPro"/>
</dbReference>
<sequence length="286" mass="31111">MSNHHENTWSNVCDEAFRVPSCGHLSRPYPPKPFAVKELAHIEVETASARSTPKSKKHDHRGVFIRDSIIGFADGLTVPFALTAGLSSLGSSKVVILGGLAELFAGSISMGLGAYLAAITERKHFEVEEKRERRKTRECPEAEEQEIHDILGQYGISRNASKGVLADLKMNEDMWVYFIMEMQLKLSKPCAKMAPLEGVIMGASYFLGGLLPMVPYFAIRNVSHALFASIGITAAILVVFGYTKALITGTTHRDAAWSAVQTLTIGALAAAVSYGIVHGMNESKMI</sequence>
<evidence type="ECO:0000256" key="6">
    <source>
        <dbReference type="SAM" id="Phobius"/>
    </source>
</evidence>
<evidence type="ECO:0000313" key="8">
    <source>
        <dbReference type="Proteomes" id="UP000756132"/>
    </source>
</evidence>
<gene>
    <name evidence="7" type="ORF">CLAFUR5_04475</name>
</gene>
<dbReference type="CDD" id="cd02435">
    <property type="entry name" value="CCC1"/>
    <property type="match status" value="1"/>
</dbReference>
<dbReference type="GO" id="GO:0030026">
    <property type="term" value="P:intracellular manganese ion homeostasis"/>
    <property type="evidence" value="ECO:0007669"/>
    <property type="project" value="InterPro"/>
</dbReference>
<keyword evidence="5 6" id="KW-0472">Membrane</keyword>
<accession>A0A9Q8LGF4</accession>
<dbReference type="EMBL" id="CP090166">
    <property type="protein sequence ID" value="UJO17030.1"/>
    <property type="molecule type" value="Genomic_DNA"/>
</dbReference>